<keyword evidence="1" id="KW-0472">Membrane</keyword>
<reference evidence="2 3" key="1">
    <citation type="submission" date="2020-03" db="EMBL/GenBank/DDBJ databases">
        <title>Two novel Motilibacter sp.</title>
        <authorList>
            <person name="Liu S."/>
        </authorList>
    </citation>
    <scope>NUCLEOTIDE SEQUENCE [LARGE SCALE GENOMIC DNA]</scope>
    <source>
        <strain evidence="2 3">E257</strain>
    </source>
</reference>
<accession>A0ABX0H3K7</accession>
<gene>
    <name evidence="2" type="ORF">G9H71_21285</name>
</gene>
<feature type="transmembrane region" description="Helical" evidence="1">
    <location>
        <begin position="92"/>
        <end position="113"/>
    </location>
</feature>
<keyword evidence="1" id="KW-0812">Transmembrane</keyword>
<dbReference type="Proteomes" id="UP000800981">
    <property type="component" value="Unassembled WGS sequence"/>
</dbReference>
<proteinExistence type="predicted"/>
<dbReference type="EMBL" id="JAANNP010000132">
    <property type="protein sequence ID" value="NHC16322.1"/>
    <property type="molecule type" value="Genomic_DNA"/>
</dbReference>
<evidence type="ECO:0000256" key="1">
    <source>
        <dbReference type="SAM" id="Phobius"/>
    </source>
</evidence>
<sequence length="339" mass="33983">MDRALAALPPTEHAALALLHQVGGWAGADALEFSEDEFTRVAVRAERELAASLAQLHVGLPVTAALASVASSAPAPGPNLASGVRQASRRRVVRAVVGGAAVLAVLAAATATLGRGDPEDAVPAFVATPCPSPAVPSAASRPDAPGGELAESMLLAAADLGPTWSRTDASVGAPVRLGPGVGPVDPGGQRTAWAQVLRSDGDEVRWTVRQSVVRYAPGRAEGAFAAARTALTCGGGTVWQELGAQHSDDAEAFAVARRTANVPSAGTTWGTLVRSGDVLTYVALSALTPTGGAVPSEATLDAIVDVARARLRGEPAASVPALPTRLGQLGIAATTPGGP</sequence>
<comment type="caution">
    <text evidence="2">The sequence shown here is derived from an EMBL/GenBank/DDBJ whole genome shotgun (WGS) entry which is preliminary data.</text>
</comment>
<evidence type="ECO:0000313" key="2">
    <source>
        <dbReference type="EMBL" id="NHC16322.1"/>
    </source>
</evidence>
<keyword evidence="1" id="KW-1133">Transmembrane helix</keyword>
<organism evidence="2 3">
    <name type="scientific">Motilibacter deserti</name>
    <dbReference type="NCBI Taxonomy" id="2714956"/>
    <lineage>
        <taxon>Bacteria</taxon>
        <taxon>Bacillati</taxon>
        <taxon>Actinomycetota</taxon>
        <taxon>Actinomycetes</taxon>
        <taxon>Motilibacterales</taxon>
        <taxon>Motilibacteraceae</taxon>
        <taxon>Motilibacter</taxon>
    </lineage>
</organism>
<keyword evidence="3" id="KW-1185">Reference proteome</keyword>
<dbReference type="RefSeq" id="WP_166284772.1">
    <property type="nucleotide sequence ID" value="NZ_JAANNP010000132.1"/>
</dbReference>
<evidence type="ECO:0000313" key="3">
    <source>
        <dbReference type="Proteomes" id="UP000800981"/>
    </source>
</evidence>
<protein>
    <submittedName>
        <fullName evidence="2">Uncharacterized protein</fullName>
    </submittedName>
</protein>
<name>A0ABX0H3K7_9ACTN</name>